<proteinExistence type="predicted"/>
<accession>A0A1Y3GCR6</accession>
<comment type="caution">
    <text evidence="1">The sequence shown here is derived from an EMBL/GenBank/DDBJ whole genome shotgun (WGS) entry which is preliminary data.</text>
</comment>
<evidence type="ECO:0000313" key="1">
    <source>
        <dbReference type="EMBL" id="OUJ07843.1"/>
    </source>
</evidence>
<dbReference type="EMBL" id="JOPG01000001">
    <property type="protein sequence ID" value="OUJ07843.1"/>
    <property type="molecule type" value="Genomic_DNA"/>
</dbReference>
<sequence>MRRHFLTNNTCLKTSTAFSLICLFNIIFITNNNNTINSFIRNRFFHEMIHIITFMEIILIKNNIDSIFYKFIS</sequence>
<dbReference type="AlphaFoldDB" id="A0A1Y3GCR6"/>
<evidence type="ECO:0000313" key="2">
    <source>
        <dbReference type="Proteomes" id="UP000242683"/>
    </source>
</evidence>
<dbReference type="Proteomes" id="UP000242683">
    <property type="component" value="Unassembled WGS sequence"/>
</dbReference>
<reference evidence="2" key="1">
    <citation type="submission" date="2014-06" db="EMBL/GenBank/DDBJ databases">
        <authorList>
            <person name="Winans N.J."/>
            <person name="Newell P.D."/>
            <person name="Douglas A.E."/>
        </authorList>
    </citation>
    <scope>NUCLEOTIDE SEQUENCE [LARGE SCALE GENOMIC DNA]</scope>
    <source>
        <strain evidence="2">DsW_057</strain>
    </source>
</reference>
<organism evidence="1 2">
    <name type="scientific">Acetobacter malorum</name>
    <dbReference type="NCBI Taxonomy" id="178901"/>
    <lineage>
        <taxon>Bacteria</taxon>
        <taxon>Pseudomonadati</taxon>
        <taxon>Pseudomonadota</taxon>
        <taxon>Alphaproteobacteria</taxon>
        <taxon>Acetobacterales</taxon>
        <taxon>Acetobacteraceae</taxon>
        <taxon>Acetobacter</taxon>
    </lineage>
</organism>
<gene>
    <name evidence="1" type="ORF">HK23_00855</name>
</gene>
<protein>
    <submittedName>
        <fullName evidence="1">Uncharacterized protein</fullName>
    </submittedName>
</protein>
<name>A0A1Y3GCR6_9PROT</name>